<sequence>MALHMQRIGVLVAVTLFSLVFFGTGFTGAQPVEARVAGHWQLIDEVSGTVCRLDLKAEVAGGIFPQDAFRADMSACTSPAGGELPQLGWRVPPEGGIEFVLENGSVLAAFDVGESEGLASVAPAGAFLLLVPEQAIALSALIPTAR</sequence>
<proteinExistence type="predicted"/>
<dbReference type="AlphaFoldDB" id="A0A285TI31"/>
<dbReference type="InterPro" id="IPR016085">
    <property type="entry name" value="Protease_inh_B-barrel_dom"/>
</dbReference>
<evidence type="ECO:0000313" key="1">
    <source>
        <dbReference type="EMBL" id="SOC21854.1"/>
    </source>
</evidence>
<dbReference type="RefSeq" id="WP_097176032.1">
    <property type="nucleotide sequence ID" value="NZ_OBML01000011.1"/>
</dbReference>
<gene>
    <name evidence="1" type="ORF">SAMN05421512_111174</name>
</gene>
<dbReference type="EMBL" id="OBML01000011">
    <property type="protein sequence ID" value="SOC21854.1"/>
    <property type="molecule type" value="Genomic_DNA"/>
</dbReference>
<accession>A0A285TI31</accession>
<dbReference type="GO" id="GO:0004866">
    <property type="term" value="F:endopeptidase inhibitor activity"/>
    <property type="evidence" value="ECO:0007669"/>
    <property type="project" value="InterPro"/>
</dbReference>
<keyword evidence="2" id="KW-1185">Reference proteome</keyword>
<organism evidence="1 2">
    <name type="scientific">Stappia indica</name>
    <dbReference type="NCBI Taxonomy" id="538381"/>
    <lineage>
        <taxon>Bacteria</taxon>
        <taxon>Pseudomonadati</taxon>
        <taxon>Pseudomonadota</taxon>
        <taxon>Alphaproteobacteria</taxon>
        <taxon>Hyphomicrobiales</taxon>
        <taxon>Stappiaceae</taxon>
        <taxon>Stappia</taxon>
    </lineage>
</organism>
<reference evidence="1 2" key="1">
    <citation type="submission" date="2017-08" db="EMBL/GenBank/DDBJ databases">
        <authorList>
            <person name="de Groot N.N."/>
        </authorList>
    </citation>
    <scope>NUCLEOTIDE SEQUENCE [LARGE SCALE GENOMIC DNA]</scope>
    <source>
        <strain evidence="1 2">USBA 352</strain>
    </source>
</reference>
<dbReference type="Gene3D" id="2.40.128.10">
    <property type="match status" value="1"/>
</dbReference>
<dbReference type="SUPFAM" id="SSF50882">
    <property type="entry name" value="beta-Barrel protease inhibitors"/>
    <property type="match status" value="1"/>
</dbReference>
<dbReference type="Proteomes" id="UP000219331">
    <property type="component" value="Unassembled WGS sequence"/>
</dbReference>
<name>A0A285TI31_9HYPH</name>
<dbReference type="OrthoDB" id="9871234at2"/>
<protein>
    <submittedName>
        <fullName evidence="1">Protease inhibitor Inh</fullName>
    </submittedName>
</protein>
<evidence type="ECO:0000313" key="2">
    <source>
        <dbReference type="Proteomes" id="UP000219331"/>
    </source>
</evidence>